<reference evidence="1 2" key="1">
    <citation type="submission" date="2017-09" db="EMBL/GenBank/DDBJ databases">
        <title>WGS assembly of Aquilegia coerulea Goldsmith.</title>
        <authorList>
            <person name="Hodges S."/>
            <person name="Kramer E."/>
            <person name="Nordborg M."/>
            <person name="Tomkins J."/>
            <person name="Borevitz J."/>
            <person name="Derieg N."/>
            <person name="Yan J."/>
            <person name="Mihaltcheva S."/>
            <person name="Hayes R.D."/>
            <person name="Rokhsar D."/>
        </authorList>
    </citation>
    <scope>NUCLEOTIDE SEQUENCE [LARGE SCALE GENOMIC DNA]</scope>
    <source>
        <strain evidence="2">cv. Goldsmith</strain>
    </source>
</reference>
<name>A0A2G5CLC7_AQUCA</name>
<sequence length="121" mass="13887">MFSNSLLIDIEPFLSQPPNNALSFFHPFLLAKTINQSCKRHHIGRMTSFQHLNTKFKCILQTPPNTKSPNQNTITKCIGRKSIVLHFPKNSLGLIKLMCLAIPLYNCSINHNFRYCSFLTH</sequence>
<evidence type="ECO:0000313" key="1">
    <source>
        <dbReference type="EMBL" id="PIA32122.1"/>
    </source>
</evidence>
<protein>
    <submittedName>
        <fullName evidence="1">Uncharacterized protein</fullName>
    </submittedName>
</protein>
<dbReference type="EMBL" id="KZ305062">
    <property type="protein sequence ID" value="PIA32122.1"/>
    <property type="molecule type" value="Genomic_DNA"/>
</dbReference>
<organism evidence="1 2">
    <name type="scientific">Aquilegia coerulea</name>
    <name type="common">Rocky mountain columbine</name>
    <dbReference type="NCBI Taxonomy" id="218851"/>
    <lineage>
        <taxon>Eukaryota</taxon>
        <taxon>Viridiplantae</taxon>
        <taxon>Streptophyta</taxon>
        <taxon>Embryophyta</taxon>
        <taxon>Tracheophyta</taxon>
        <taxon>Spermatophyta</taxon>
        <taxon>Magnoliopsida</taxon>
        <taxon>Ranunculales</taxon>
        <taxon>Ranunculaceae</taxon>
        <taxon>Thalictroideae</taxon>
        <taxon>Aquilegia</taxon>
    </lineage>
</organism>
<keyword evidence="2" id="KW-1185">Reference proteome</keyword>
<gene>
    <name evidence="1" type="ORF">AQUCO_04500016v1</name>
</gene>
<accession>A0A2G5CLC7</accession>
<dbReference type="InParanoid" id="A0A2G5CLC7"/>
<dbReference type="AlphaFoldDB" id="A0A2G5CLC7"/>
<evidence type="ECO:0000313" key="2">
    <source>
        <dbReference type="Proteomes" id="UP000230069"/>
    </source>
</evidence>
<dbReference type="Proteomes" id="UP000230069">
    <property type="component" value="Unassembled WGS sequence"/>
</dbReference>
<proteinExistence type="predicted"/>